<reference evidence="2" key="1">
    <citation type="submission" date="2024-06" db="EMBL/GenBank/DDBJ databases">
        <authorList>
            <person name="Wu L."/>
        </authorList>
    </citation>
    <scope>NUCLEOTIDE SEQUENCE</scope>
    <source>
        <strain evidence="2">W17</strain>
    </source>
</reference>
<dbReference type="RefSeq" id="WP_350403835.1">
    <property type="nucleotide sequence ID" value="NZ_CP158490.1"/>
</dbReference>
<dbReference type="EMBL" id="CP158490">
    <property type="protein sequence ID" value="XBY23886.1"/>
    <property type="molecule type" value="Genomic_DNA"/>
</dbReference>
<evidence type="ECO:0000256" key="1">
    <source>
        <dbReference type="SAM" id="Phobius"/>
    </source>
</evidence>
<sequence length="189" mass="20432">MSATLQSFKFCLGVGLLQGLLLMWLVLYSDWSGLGIVATGAALLVGGGGVQMLAGQQHQWRTWGLMLLLGLGAAGLVRLYDELPSSPRMEYCVAAGLLVAVAVVSRVQGRARLGRRLLGNVLWLVLALPWPWLVLKLFELWLAYRHLDPFKSGWMSLLFFAGPTLAFSLGLCLTGRGLARFSEGAATTA</sequence>
<dbReference type="AlphaFoldDB" id="A0AAU7WWN0"/>
<organism evidence="2">
    <name type="scientific">Pseudomonas sp. W17</name>
    <dbReference type="NCBI Taxonomy" id="3144407"/>
    <lineage>
        <taxon>Bacteria</taxon>
        <taxon>Pseudomonadati</taxon>
        <taxon>Pseudomonadota</taxon>
        <taxon>Gammaproteobacteria</taxon>
        <taxon>Pseudomonadales</taxon>
        <taxon>Pseudomonadaceae</taxon>
        <taxon>Pseudomonas</taxon>
    </lineage>
</organism>
<keyword evidence="1" id="KW-0812">Transmembrane</keyword>
<gene>
    <name evidence="2" type="ORF">ABCR88_31085</name>
</gene>
<evidence type="ECO:0000313" key="2">
    <source>
        <dbReference type="EMBL" id="XBY23886.1"/>
    </source>
</evidence>
<feature type="transmembrane region" description="Helical" evidence="1">
    <location>
        <begin position="154"/>
        <end position="173"/>
    </location>
</feature>
<accession>A0AAU7WWN0</accession>
<feature type="transmembrane region" description="Helical" evidence="1">
    <location>
        <begin position="117"/>
        <end position="134"/>
    </location>
</feature>
<name>A0AAU7WWN0_9PSED</name>
<proteinExistence type="predicted"/>
<feature type="transmembrane region" description="Helical" evidence="1">
    <location>
        <begin position="86"/>
        <end position="105"/>
    </location>
</feature>
<keyword evidence="1" id="KW-0472">Membrane</keyword>
<feature type="transmembrane region" description="Helical" evidence="1">
    <location>
        <begin position="62"/>
        <end position="80"/>
    </location>
</feature>
<keyword evidence="1" id="KW-1133">Transmembrane helix</keyword>
<feature type="transmembrane region" description="Helical" evidence="1">
    <location>
        <begin position="7"/>
        <end position="27"/>
    </location>
</feature>
<protein>
    <recommendedName>
        <fullName evidence="3">Intracellular septation protein A</fullName>
    </recommendedName>
</protein>
<feature type="transmembrane region" description="Helical" evidence="1">
    <location>
        <begin position="33"/>
        <end position="50"/>
    </location>
</feature>
<evidence type="ECO:0008006" key="3">
    <source>
        <dbReference type="Google" id="ProtNLM"/>
    </source>
</evidence>